<dbReference type="KEGG" id="cim:CIMG_12255"/>
<evidence type="ECO:0000313" key="2">
    <source>
        <dbReference type="EMBL" id="KJF61299.1"/>
    </source>
</evidence>
<dbReference type="RefSeq" id="XP_012213734.1">
    <property type="nucleotide sequence ID" value="XM_012358311.1"/>
</dbReference>
<dbReference type="AlphaFoldDB" id="A0A0D8JW03"/>
<reference evidence="3" key="2">
    <citation type="journal article" date="2010" name="Genome Res.">
        <title>Population genomic sequencing of Coccidioides fungi reveals recent hybridization and transposon control.</title>
        <authorList>
            <person name="Neafsey D.E."/>
            <person name="Barker B.M."/>
            <person name="Sharpton T.J."/>
            <person name="Stajich J.E."/>
            <person name="Park D.J."/>
            <person name="Whiston E."/>
            <person name="Hung C.-Y."/>
            <person name="McMahan C."/>
            <person name="White J."/>
            <person name="Sykes S."/>
            <person name="Heiman D."/>
            <person name="Young S."/>
            <person name="Zeng Q."/>
            <person name="Abouelleil A."/>
            <person name="Aftuck L."/>
            <person name="Bessette D."/>
            <person name="Brown A."/>
            <person name="FitzGerald M."/>
            <person name="Lui A."/>
            <person name="Macdonald J.P."/>
            <person name="Priest M."/>
            <person name="Orbach M.J."/>
            <person name="Galgiani J.N."/>
            <person name="Kirkland T.N."/>
            <person name="Cole G.T."/>
            <person name="Birren B.W."/>
            <person name="Henn M.R."/>
            <person name="Taylor J.W."/>
            <person name="Rounsley S.D."/>
        </authorList>
    </citation>
    <scope>GENOME REANNOTATION</scope>
    <source>
        <strain evidence="3">RS</strain>
    </source>
</reference>
<proteinExistence type="predicted"/>
<evidence type="ECO:0000313" key="3">
    <source>
        <dbReference type="Proteomes" id="UP000001261"/>
    </source>
</evidence>
<name>A0A0D8JW03_COCIM</name>
<dbReference type="VEuPathDB" id="FungiDB:CIMG_12255"/>
<dbReference type="Proteomes" id="UP000001261">
    <property type="component" value="Unassembled WGS sequence"/>
</dbReference>
<dbReference type="InParanoid" id="A0A0D8JW03"/>
<keyword evidence="3" id="KW-1185">Reference proteome</keyword>
<reference evidence="3" key="1">
    <citation type="journal article" date="2009" name="Genome Res.">
        <title>Comparative genomic analyses of the human fungal pathogens Coccidioides and their relatives.</title>
        <authorList>
            <person name="Sharpton T.J."/>
            <person name="Stajich J.E."/>
            <person name="Rounsley S.D."/>
            <person name="Gardner M.J."/>
            <person name="Wortman J.R."/>
            <person name="Jordar V.S."/>
            <person name="Maiti R."/>
            <person name="Kodira C.D."/>
            <person name="Neafsey D.E."/>
            <person name="Zeng Q."/>
            <person name="Hung C.-Y."/>
            <person name="McMahan C."/>
            <person name="Muszewska A."/>
            <person name="Grynberg M."/>
            <person name="Mandel M.A."/>
            <person name="Kellner E.M."/>
            <person name="Barker B.M."/>
            <person name="Galgiani J.N."/>
            <person name="Orbach M.J."/>
            <person name="Kirkland T.N."/>
            <person name="Cole G.T."/>
            <person name="Henn M.R."/>
            <person name="Birren B.W."/>
            <person name="Taylor J.W."/>
        </authorList>
    </citation>
    <scope>NUCLEOTIDE SEQUENCE [LARGE SCALE GENOMIC DNA]</scope>
    <source>
        <strain evidence="3">RS</strain>
    </source>
</reference>
<dbReference type="GeneID" id="24164055"/>
<gene>
    <name evidence="2" type="ORF">CIMG_12255</name>
</gene>
<dbReference type="EMBL" id="GG704915">
    <property type="protein sequence ID" value="KJF61299.1"/>
    <property type="molecule type" value="Genomic_DNA"/>
</dbReference>
<evidence type="ECO:0000256" key="1">
    <source>
        <dbReference type="SAM" id="MobiDB-lite"/>
    </source>
</evidence>
<organism evidence="2 3">
    <name type="scientific">Coccidioides immitis (strain RS)</name>
    <name type="common">Valley fever fungus</name>
    <dbReference type="NCBI Taxonomy" id="246410"/>
    <lineage>
        <taxon>Eukaryota</taxon>
        <taxon>Fungi</taxon>
        <taxon>Dikarya</taxon>
        <taxon>Ascomycota</taxon>
        <taxon>Pezizomycotina</taxon>
        <taxon>Eurotiomycetes</taxon>
        <taxon>Eurotiomycetidae</taxon>
        <taxon>Onygenales</taxon>
        <taxon>Onygenaceae</taxon>
        <taxon>Coccidioides</taxon>
    </lineage>
</organism>
<feature type="region of interest" description="Disordered" evidence="1">
    <location>
        <begin position="12"/>
        <end position="32"/>
    </location>
</feature>
<sequence>MAYFPFDSPVVTELGDPKTRHPPAANSQSGQKLPFRNYESFRGKTRSPAIQQPLLTARTVTVTFPTALTKHVRPHTDDTAFATQRLIRLTSADLVLFSTPAPCDTEEPTKHDIASCSPPMKTRMYITPEGGLHARIDSLFCFIIGTVGQYSSVMLIPGKDKSPIRTSEK</sequence>
<protein>
    <submittedName>
        <fullName evidence="2">Uncharacterized protein</fullName>
    </submittedName>
</protein>
<accession>A0A0D8JW03</accession>